<dbReference type="InterPro" id="IPR021354">
    <property type="entry name" value="DUF2975"/>
</dbReference>
<evidence type="ECO:0008006" key="4">
    <source>
        <dbReference type="Google" id="ProtNLM"/>
    </source>
</evidence>
<feature type="transmembrane region" description="Helical" evidence="1">
    <location>
        <begin position="220"/>
        <end position="239"/>
    </location>
</feature>
<reference evidence="2 3" key="1">
    <citation type="submission" date="2020-08" db="EMBL/GenBank/DDBJ databases">
        <title>Genomic Encyclopedia of Type Strains, Phase III (KMG-III): the genomes of soil and plant-associated and newly described type strains.</title>
        <authorList>
            <person name="Whitman W."/>
        </authorList>
    </citation>
    <scope>NUCLEOTIDE SEQUENCE [LARGE SCALE GENOMIC DNA]</scope>
    <source>
        <strain evidence="2 3">CECT 3302</strain>
    </source>
</reference>
<sequence>MRRNRTFAIAAWVAFTAAVGTTLAALILTAVAISGLSGRTALSNQINLVPGTDLVQVTYQPSWEVGAYIDVCPRIDINVDPATLDCEYINFRHREERMEGNVVIPDDVRAAGVLLEGRMYFEADPGWNPLIASLYGMTVLSLLIVAFLLMQLWLLLRAASQGDPFTDRVVRRLRIIGTTLVAWEVAEPFLWLFLSPKAWDYGLTTRSDVHGLELGSMEPGLQLTPILFGILLLLLAEVFKRGVRLEHEQRLTV</sequence>
<feature type="transmembrane region" description="Helical" evidence="1">
    <location>
        <begin position="130"/>
        <end position="154"/>
    </location>
</feature>
<dbReference type="RefSeq" id="WP_183541783.1">
    <property type="nucleotide sequence ID" value="NZ_BMQT01000001.1"/>
</dbReference>
<name>A0A7W5F709_9ACTN</name>
<comment type="caution">
    <text evidence="2">The sequence shown here is derived from an EMBL/GenBank/DDBJ whole genome shotgun (WGS) entry which is preliminary data.</text>
</comment>
<keyword evidence="1" id="KW-1133">Transmembrane helix</keyword>
<evidence type="ECO:0000256" key="1">
    <source>
        <dbReference type="SAM" id="Phobius"/>
    </source>
</evidence>
<keyword evidence="1" id="KW-0812">Transmembrane</keyword>
<feature type="transmembrane region" description="Helical" evidence="1">
    <location>
        <begin position="7"/>
        <end position="33"/>
    </location>
</feature>
<organism evidence="2 3">
    <name type="scientific">Nocardioides albus</name>
    <dbReference type="NCBI Taxonomy" id="1841"/>
    <lineage>
        <taxon>Bacteria</taxon>
        <taxon>Bacillati</taxon>
        <taxon>Actinomycetota</taxon>
        <taxon>Actinomycetes</taxon>
        <taxon>Propionibacteriales</taxon>
        <taxon>Nocardioidaceae</taxon>
        <taxon>Nocardioides</taxon>
    </lineage>
</organism>
<evidence type="ECO:0000313" key="2">
    <source>
        <dbReference type="EMBL" id="MBB3087506.1"/>
    </source>
</evidence>
<feature type="transmembrane region" description="Helical" evidence="1">
    <location>
        <begin position="175"/>
        <end position="194"/>
    </location>
</feature>
<dbReference type="Proteomes" id="UP000577707">
    <property type="component" value="Unassembled WGS sequence"/>
</dbReference>
<dbReference type="EMBL" id="JACHXG010000001">
    <property type="protein sequence ID" value="MBB3087506.1"/>
    <property type="molecule type" value="Genomic_DNA"/>
</dbReference>
<evidence type="ECO:0000313" key="3">
    <source>
        <dbReference type="Proteomes" id="UP000577707"/>
    </source>
</evidence>
<keyword evidence="3" id="KW-1185">Reference proteome</keyword>
<keyword evidence="1" id="KW-0472">Membrane</keyword>
<dbReference type="Pfam" id="PF11188">
    <property type="entry name" value="DUF2975"/>
    <property type="match status" value="1"/>
</dbReference>
<accession>A0A7W5F709</accession>
<proteinExistence type="predicted"/>
<gene>
    <name evidence="2" type="ORF">FHS12_000429</name>
</gene>
<dbReference type="AlphaFoldDB" id="A0A7W5F709"/>
<protein>
    <recommendedName>
        <fullName evidence="4">DUF2975 domain-containing protein</fullName>
    </recommendedName>
</protein>